<dbReference type="OrthoDB" id="7875218at2"/>
<reference evidence="1 2" key="1">
    <citation type="submission" date="2006-01" db="EMBL/GenBank/DDBJ databases">
        <authorList>
            <person name="Hagstrom A."/>
            <person name="Ferriera S."/>
            <person name="Johnson J."/>
            <person name="Kravitz S."/>
            <person name="Halpern A."/>
            <person name="Remington K."/>
            <person name="Beeson K."/>
            <person name="Tran B."/>
            <person name="Rogers Y.-H."/>
            <person name="Friedman R."/>
            <person name="Venter J.C."/>
        </authorList>
    </citation>
    <scope>NUCLEOTIDE SEQUENCE [LARGE SCALE GENOMIC DNA]</scope>
    <source>
        <strain evidence="1 2">SKA53</strain>
    </source>
</reference>
<dbReference type="STRING" id="314232.SKA53_04923"/>
<dbReference type="InterPro" id="IPR045516">
    <property type="entry name" value="DUF6477"/>
</dbReference>
<accession>A3V678</accession>
<dbReference type="eggNOG" id="ENOG5032YYG">
    <property type="taxonomic scope" value="Bacteria"/>
</dbReference>
<evidence type="ECO:0000313" key="2">
    <source>
        <dbReference type="Proteomes" id="UP000004507"/>
    </source>
</evidence>
<organism evidence="1 2">
    <name type="scientific">Yoonia vestfoldensis SKA53</name>
    <dbReference type="NCBI Taxonomy" id="314232"/>
    <lineage>
        <taxon>Bacteria</taxon>
        <taxon>Pseudomonadati</taxon>
        <taxon>Pseudomonadota</taxon>
        <taxon>Alphaproteobacteria</taxon>
        <taxon>Rhodobacterales</taxon>
        <taxon>Paracoccaceae</taxon>
        <taxon>Yoonia</taxon>
    </lineage>
</organism>
<dbReference type="AlphaFoldDB" id="A3V678"/>
<sequence length="112" mass="12187">MLDVMTLIRNLRRPTLLARAARFGADDYRRDAVLPRLLKTEKVPRPAAAVIALLDLEAATEAKRRAKAGDYSPARHVELLIAITGEARMLTATAPRAVQAKASGMDAFFSAT</sequence>
<name>A3V678_9RHOB</name>
<dbReference type="Proteomes" id="UP000004507">
    <property type="component" value="Unassembled WGS sequence"/>
</dbReference>
<evidence type="ECO:0000313" key="1">
    <source>
        <dbReference type="EMBL" id="EAQ06402.1"/>
    </source>
</evidence>
<dbReference type="EMBL" id="AAMS01000005">
    <property type="protein sequence ID" value="EAQ06402.1"/>
    <property type="molecule type" value="Genomic_DNA"/>
</dbReference>
<dbReference type="RefSeq" id="WP_007204940.1">
    <property type="nucleotide sequence ID" value="NZ_CH672414.1"/>
</dbReference>
<gene>
    <name evidence="1" type="ORF">SKA53_04923</name>
</gene>
<dbReference type="Pfam" id="PF20083">
    <property type="entry name" value="DUF6477"/>
    <property type="match status" value="1"/>
</dbReference>
<proteinExistence type="predicted"/>
<protein>
    <submittedName>
        <fullName evidence="1">Uncharacterized protein</fullName>
    </submittedName>
</protein>
<dbReference type="HOGENOM" id="CLU_157929_0_0_5"/>
<keyword evidence="2" id="KW-1185">Reference proteome</keyword>
<comment type="caution">
    <text evidence="1">The sequence shown here is derived from an EMBL/GenBank/DDBJ whole genome shotgun (WGS) entry which is preliminary data.</text>
</comment>